<dbReference type="RefSeq" id="WP_305473260.1">
    <property type="nucleotide sequence ID" value="NZ_JAUYVT010000025.1"/>
</dbReference>
<feature type="region of interest" description="Disordered" evidence="2">
    <location>
        <begin position="1"/>
        <end position="26"/>
    </location>
</feature>
<accession>A0ABT9FIY0</accession>
<reference evidence="3" key="1">
    <citation type="submission" date="2023-07" db="EMBL/GenBank/DDBJ databases">
        <title>Genome content predicts the carbon catabolic preferences of heterotrophic bacteria.</title>
        <authorList>
            <person name="Gralka M."/>
        </authorList>
    </citation>
    <scope>NUCLEOTIDE SEQUENCE</scope>
    <source>
        <strain evidence="3">4G09</strain>
    </source>
</reference>
<protein>
    <submittedName>
        <fullName evidence="3">Uncharacterized protein</fullName>
    </submittedName>
</protein>
<evidence type="ECO:0000313" key="4">
    <source>
        <dbReference type="Proteomes" id="UP001177212"/>
    </source>
</evidence>
<feature type="coiled-coil region" evidence="1">
    <location>
        <begin position="94"/>
        <end position="121"/>
    </location>
</feature>
<gene>
    <name evidence="3" type="ORF">Q8W34_19075</name>
</gene>
<keyword evidence="1" id="KW-0175">Coiled coil</keyword>
<sequence>MLTVATNFKNSDQPLNTKLPGNGKQGEFDQVYITDDGKVLIMEGKGGNATWGSRIAGEERAQQGSAKYMDSVIDNYTEQMKRLTKDPRYGKVGEEAFTKQVEGIEDMLDELEIAKENKALEYIGIQQKANDNGLIDVIDVSIFDIGF</sequence>
<organism evidence="3 4">
    <name type="scientific">Pseudoalteromonas marina</name>
    <dbReference type="NCBI Taxonomy" id="267375"/>
    <lineage>
        <taxon>Bacteria</taxon>
        <taxon>Pseudomonadati</taxon>
        <taxon>Pseudomonadota</taxon>
        <taxon>Gammaproteobacteria</taxon>
        <taxon>Alteromonadales</taxon>
        <taxon>Pseudoalteromonadaceae</taxon>
        <taxon>Pseudoalteromonas</taxon>
    </lineage>
</organism>
<name>A0ABT9FIY0_9GAMM</name>
<evidence type="ECO:0000313" key="3">
    <source>
        <dbReference type="EMBL" id="MDP2566752.1"/>
    </source>
</evidence>
<dbReference type="InterPro" id="IPR049762">
    <property type="entry name" value="PoNe_dom"/>
</dbReference>
<dbReference type="Proteomes" id="UP001177212">
    <property type="component" value="Unassembled WGS sequence"/>
</dbReference>
<comment type="caution">
    <text evidence="3">The sequence shown here is derived from an EMBL/GenBank/DDBJ whole genome shotgun (WGS) entry which is preliminary data.</text>
</comment>
<proteinExistence type="predicted"/>
<keyword evidence="4" id="KW-1185">Reference proteome</keyword>
<dbReference type="CDD" id="cd20739">
    <property type="entry name" value="PoNe_DUF637"/>
    <property type="match status" value="1"/>
</dbReference>
<evidence type="ECO:0000256" key="2">
    <source>
        <dbReference type="SAM" id="MobiDB-lite"/>
    </source>
</evidence>
<evidence type="ECO:0000256" key="1">
    <source>
        <dbReference type="SAM" id="Coils"/>
    </source>
</evidence>
<dbReference type="EMBL" id="JAUYVT010000025">
    <property type="protein sequence ID" value="MDP2566752.1"/>
    <property type="molecule type" value="Genomic_DNA"/>
</dbReference>
<feature type="compositionally biased region" description="Polar residues" evidence="2">
    <location>
        <begin position="1"/>
        <end position="16"/>
    </location>
</feature>